<dbReference type="InterPro" id="IPR029016">
    <property type="entry name" value="GAF-like_dom_sf"/>
</dbReference>
<evidence type="ECO:0000313" key="3">
    <source>
        <dbReference type="EMBL" id="KOA20435.1"/>
    </source>
</evidence>
<dbReference type="CDD" id="cd00077">
    <property type="entry name" value="HDc"/>
    <property type="match status" value="1"/>
</dbReference>
<proteinExistence type="predicted"/>
<keyword evidence="4" id="KW-1185">Reference proteome</keyword>
<dbReference type="InterPro" id="IPR003018">
    <property type="entry name" value="GAF"/>
</dbReference>
<protein>
    <submittedName>
        <fullName evidence="3">Cyclic di-GMP phosphodiesterase response regulator RpfG</fullName>
        <ecNumber evidence="3">3.1.4.52</ecNumber>
    </submittedName>
</protein>
<keyword evidence="1" id="KW-0472">Membrane</keyword>
<dbReference type="InterPro" id="IPR037522">
    <property type="entry name" value="HD_GYP_dom"/>
</dbReference>
<dbReference type="Gene3D" id="1.10.3210.10">
    <property type="entry name" value="Hypothetical protein af1432"/>
    <property type="match status" value="1"/>
</dbReference>
<dbReference type="SUPFAM" id="SSF55781">
    <property type="entry name" value="GAF domain-like"/>
    <property type="match status" value="1"/>
</dbReference>
<sequence length="389" mass="44223">MEVSIYIFALAIIILFCIFGYLLYIKEAQLNKYKNLFEIGRKITSNIKLNKLMEEIITIAKNETQAEAGSLYIVDEEKQELWFQVALGEKGDLLKEIRLKMGEGVAGWVAKEGVTLNIRDVNKDSRLKKEIGKKINFNQKAMLTLPIKYKDKTIAVIQLINKKGGEVFTEKDEKFIEGMCSQIAIALENAQLFKRTKELFIDSIKALASAVDAKDPYTNGHSERVTEYSLLIAKEMGMDEEKIETLEYMGLLHDVGKIGIKDSILNKQAPLDNEEFVIMKTHPSIGSKILSTMKSLNIIIPGVKYHHEKFDGTGYCDGLKGEEIPLEARIIAVADTYDAMTTDRPYRKGLSHEIAMEEINKFSGKQFDPKIVEYFNRVMKKRLISNDEQ</sequence>
<dbReference type="Pfam" id="PF13487">
    <property type="entry name" value="HD_5"/>
    <property type="match status" value="1"/>
</dbReference>
<feature type="domain" description="HD-GYP" evidence="2">
    <location>
        <begin position="196"/>
        <end position="389"/>
    </location>
</feature>
<dbReference type="Proteomes" id="UP000037043">
    <property type="component" value="Unassembled WGS sequence"/>
</dbReference>
<keyword evidence="1" id="KW-1133">Transmembrane helix</keyword>
<reference evidence="4" key="1">
    <citation type="submission" date="2015-08" db="EMBL/GenBank/DDBJ databases">
        <title>Genome sequence of the strict anaerobe Clostridium homopropionicum LuHBu1 (DSM 5847T).</title>
        <authorList>
            <person name="Poehlein A."/>
            <person name="Beck M."/>
            <person name="Schiel-Bengelsdorf B."/>
            <person name="Bengelsdorf F.R."/>
            <person name="Daniel R."/>
            <person name="Duerre P."/>
        </authorList>
    </citation>
    <scope>NUCLEOTIDE SEQUENCE [LARGE SCALE GENOMIC DNA]</scope>
    <source>
        <strain evidence="4">DSM 5847</strain>
    </source>
</reference>
<comment type="caution">
    <text evidence="3">The sequence shown here is derived from an EMBL/GenBank/DDBJ whole genome shotgun (WGS) entry which is preliminary data.</text>
</comment>
<dbReference type="SMART" id="SM00065">
    <property type="entry name" value="GAF"/>
    <property type="match status" value="1"/>
</dbReference>
<gene>
    <name evidence="3" type="primary">rpfG_3</name>
    <name evidence="3" type="ORF">CLHOM_10230</name>
</gene>
<dbReference type="PANTHER" id="PTHR43155:SF2">
    <property type="entry name" value="CYCLIC DI-GMP PHOSPHODIESTERASE PA4108"/>
    <property type="match status" value="1"/>
</dbReference>
<evidence type="ECO:0000259" key="2">
    <source>
        <dbReference type="PROSITE" id="PS51832"/>
    </source>
</evidence>
<dbReference type="InterPro" id="IPR003607">
    <property type="entry name" value="HD/PDEase_dom"/>
</dbReference>
<dbReference type="PANTHER" id="PTHR43155">
    <property type="entry name" value="CYCLIC DI-GMP PHOSPHODIESTERASE PA4108-RELATED"/>
    <property type="match status" value="1"/>
</dbReference>
<organism evidence="3 4">
    <name type="scientific">Clostridium homopropionicum DSM 5847</name>
    <dbReference type="NCBI Taxonomy" id="1121318"/>
    <lineage>
        <taxon>Bacteria</taxon>
        <taxon>Bacillati</taxon>
        <taxon>Bacillota</taxon>
        <taxon>Clostridia</taxon>
        <taxon>Eubacteriales</taxon>
        <taxon>Clostridiaceae</taxon>
        <taxon>Clostridium</taxon>
    </lineage>
</organism>
<name>A0A0L6ZBT4_9CLOT</name>
<feature type="transmembrane region" description="Helical" evidence="1">
    <location>
        <begin position="6"/>
        <end position="25"/>
    </location>
</feature>
<keyword evidence="3" id="KW-0378">Hydrolase</keyword>
<dbReference type="SUPFAM" id="SSF109604">
    <property type="entry name" value="HD-domain/PDEase-like"/>
    <property type="match status" value="1"/>
</dbReference>
<dbReference type="RefSeq" id="WP_052220606.1">
    <property type="nucleotide sequence ID" value="NZ_LHUR01000013.1"/>
</dbReference>
<evidence type="ECO:0000256" key="1">
    <source>
        <dbReference type="SAM" id="Phobius"/>
    </source>
</evidence>
<keyword evidence="1" id="KW-0812">Transmembrane</keyword>
<dbReference type="EMBL" id="LHUR01000013">
    <property type="protein sequence ID" value="KOA20435.1"/>
    <property type="molecule type" value="Genomic_DNA"/>
</dbReference>
<dbReference type="PROSITE" id="PS51832">
    <property type="entry name" value="HD_GYP"/>
    <property type="match status" value="1"/>
</dbReference>
<dbReference type="PATRIC" id="fig|1121318.3.peg.1031"/>
<dbReference type="SMART" id="SM00471">
    <property type="entry name" value="HDc"/>
    <property type="match status" value="1"/>
</dbReference>
<accession>A0A0L6ZBT4</accession>
<dbReference type="Gene3D" id="3.30.450.40">
    <property type="match status" value="1"/>
</dbReference>
<dbReference type="EC" id="3.1.4.52" evidence="3"/>
<dbReference type="Pfam" id="PF01590">
    <property type="entry name" value="GAF"/>
    <property type="match status" value="1"/>
</dbReference>
<dbReference type="STRING" id="36844.SAMN04488501_10827"/>
<evidence type="ECO:0000313" key="4">
    <source>
        <dbReference type="Proteomes" id="UP000037043"/>
    </source>
</evidence>
<dbReference type="AlphaFoldDB" id="A0A0L6ZBT4"/>
<dbReference type="GO" id="GO:0071111">
    <property type="term" value="F:cyclic-guanylate-specific phosphodiesterase activity"/>
    <property type="evidence" value="ECO:0007669"/>
    <property type="project" value="UniProtKB-EC"/>
</dbReference>